<dbReference type="InterPro" id="IPR036390">
    <property type="entry name" value="WH_DNA-bd_sf"/>
</dbReference>
<keyword evidence="7" id="KW-1185">Reference proteome</keyword>
<dbReference type="GO" id="GO:0006351">
    <property type="term" value="P:DNA-templated transcription"/>
    <property type="evidence" value="ECO:0007669"/>
    <property type="project" value="TreeGrafter"/>
</dbReference>
<dbReference type="PANTHER" id="PTHR30537:SF10">
    <property type="entry name" value="TRANSCRIPTIONAL REGULATOR-RELATED"/>
    <property type="match status" value="1"/>
</dbReference>
<evidence type="ECO:0000259" key="5">
    <source>
        <dbReference type="PROSITE" id="PS50931"/>
    </source>
</evidence>
<dbReference type="PANTHER" id="PTHR30537">
    <property type="entry name" value="HTH-TYPE TRANSCRIPTIONAL REGULATOR"/>
    <property type="match status" value="1"/>
</dbReference>
<dbReference type="Proteomes" id="UP000030341">
    <property type="component" value="Chromosome 2"/>
</dbReference>
<dbReference type="OrthoDB" id="9786526at2"/>
<dbReference type="Gene3D" id="3.40.190.290">
    <property type="match status" value="1"/>
</dbReference>
<dbReference type="SUPFAM" id="SSF53850">
    <property type="entry name" value="Periplasmic binding protein-like II"/>
    <property type="match status" value="1"/>
</dbReference>
<evidence type="ECO:0000256" key="4">
    <source>
        <dbReference type="ARBA" id="ARBA00023163"/>
    </source>
</evidence>
<evidence type="ECO:0000313" key="6">
    <source>
        <dbReference type="EMBL" id="AIY67396.1"/>
    </source>
</evidence>
<dbReference type="PROSITE" id="PS50931">
    <property type="entry name" value="HTH_LYSR"/>
    <property type="match status" value="1"/>
</dbReference>
<gene>
    <name evidence="6" type="ORF">OM33_20410</name>
</gene>
<evidence type="ECO:0000256" key="2">
    <source>
        <dbReference type="ARBA" id="ARBA00023015"/>
    </source>
</evidence>
<evidence type="ECO:0000256" key="1">
    <source>
        <dbReference type="ARBA" id="ARBA00009437"/>
    </source>
</evidence>
<dbReference type="HOGENOM" id="CLU_039613_16_2_6"/>
<dbReference type="KEGG" id="pseo:OM33_20410"/>
<evidence type="ECO:0000313" key="7">
    <source>
        <dbReference type="Proteomes" id="UP000030341"/>
    </source>
</evidence>
<dbReference type="AlphaFoldDB" id="A0A0A7EMU7"/>
<protein>
    <submittedName>
        <fullName evidence="6">LysR family transcriptional regulator</fullName>
    </submittedName>
</protein>
<keyword evidence="4" id="KW-0804">Transcription</keyword>
<dbReference type="GO" id="GO:0043565">
    <property type="term" value="F:sequence-specific DNA binding"/>
    <property type="evidence" value="ECO:0007669"/>
    <property type="project" value="TreeGrafter"/>
</dbReference>
<evidence type="ECO:0000256" key="3">
    <source>
        <dbReference type="ARBA" id="ARBA00023125"/>
    </source>
</evidence>
<dbReference type="eggNOG" id="COG0583">
    <property type="taxonomic scope" value="Bacteria"/>
</dbReference>
<proteinExistence type="inferred from homology"/>
<feature type="domain" description="HTH lysR-type" evidence="5">
    <location>
        <begin position="11"/>
        <end position="61"/>
    </location>
</feature>
<dbReference type="GO" id="GO:0003700">
    <property type="term" value="F:DNA-binding transcription factor activity"/>
    <property type="evidence" value="ECO:0007669"/>
    <property type="project" value="InterPro"/>
</dbReference>
<dbReference type="Gene3D" id="1.10.10.10">
    <property type="entry name" value="Winged helix-like DNA-binding domain superfamily/Winged helix DNA-binding domain"/>
    <property type="match status" value="1"/>
</dbReference>
<sequence length="297" mass="33387">MANNIFDGIPIFVQVVKLGGFGAAAEAMNHSNSHVSKVISKLEERVGVRLLNRTTRSISLTPEGQVFFNHCEQLVNDTEQALQSISPSDEKPKGSLKVSCPLGLSKGLLQPALSEYLSLYPNVSLEWNISDEKVDLINEGYDLAIRATPALDDSTLICKRLTSVPTYTVISKKYIERYGKPHHPRELSNHHCICYSNLKKADKWEFIDKNGSEFTVPVKERIRCNNGHMELAMALDGHGIVRLPEFFLAEALENKDIEVLFADFPAKEVHVYAVYPSRKHLSPKVRKFVELLQNKLT</sequence>
<dbReference type="SUPFAM" id="SSF46785">
    <property type="entry name" value="Winged helix' DNA-binding domain"/>
    <property type="match status" value="1"/>
</dbReference>
<keyword evidence="2" id="KW-0805">Transcription regulation</keyword>
<dbReference type="EMBL" id="CP009889">
    <property type="protein sequence ID" value="AIY67396.1"/>
    <property type="molecule type" value="Genomic_DNA"/>
</dbReference>
<dbReference type="InterPro" id="IPR058163">
    <property type="entry name" value="LysR-type_TF_proteobact-type"/>
</dbReference>
<organism evidence="6 7">
    <name type="scientific">Pseudoalteromonas piratica</name>
    <dbReference type="NCBI Taxonomy" id="1348114"/>
    <lineage>
        <taxon>Bacteria</taxon>
        <taxon>Pseudomonadati</taxon>
        <taxon>Pseudomonadota</taxon>
        <taxon>Gammaproteobacteria</taxon>
        <taxon>Alteromonadales</taxon>
        <taxon>Pseudoalteromonadaceae</taxon>
        <taxon>Pseudoalteromonas</taxon>
    </lineage>
</organism>
<comment type="similarity">
    <text evidence="1">Belongs to the LysR transcriptional regulatory family.</text>
</comment>
<dbReference type="Pfam" id="PF03466">
    <property type="entry name" value="LysR_substrate"/>
    <property type="match status" value="1"/>
</dbReference>
<reference evidence="6 7" key="1">
    <citation type="submission" date="2014-11" db="EMBL/GenBank/DDBJ databases">
        <title>Complete Genome Sequence of Pseudoalteromonas sp. Strain OCN003 Isolated from Kaneohe Bay, Oahu, Hawaii.</title>
        <authorList>
            <person name="Beurmann S."/>
            <person name="Videau P."/>
            <person name="Ushijima B."/>
            <person name="Smith A.M."/>
            <person name="Aeby G.S."/>
            <person name="Callahan S.M."/>
            <person name="Belcaid M."/>
        </authorList>
    </citation>
    <scope>NUCLEOTIDE SEQUENCE [LARGE SCALE GENOMIC DNA]</scope>
    <source>
        <strain evidence="6 7">OCN003</strain>
    </source>
</reference>
<dbReference type="STRING" id="1348114.OM33_20410"/>
<dbReference type="FunFam" id="1.10.10.10:FF:000001">
    <property type="entry name" value="LysR family transcriptional regulator"/>
    <property type="match status" value="1"/>
</dbReference>
<name>A0A0A7EMU7_9GAMM</name>
<dbReference type="Pfam" id="PF00126">
    <property type="entry name" value="HTH_1"/>
    <property type="match status" value="1"/>
</dbReference>
<keyword evidence="3" id="KW-0238">DNA-binding</keyword>
<dbReference type="CDD" id="cd08422">
    <property type="entry name" value="PBP2_CrgA_like"/>
    <property type="match status" value="1"/>
</dbReference>
<dbReference type="InterPro" id="IPR036388">
    <property type="entry name" value="WH-like_DNA-bd_sf"/>
</dbReference>
<dbReference type="InterPro" id="IPR005119">
    <property type="entry name" value="LysR_subst-bd"/>
</dbReference>
<dbReference type="RefSeq" id="WP_040136350.1">
    <property type="nucleotide sequence ID" value="NZ_CP009889.1"/>
</dbReference>
<dbReference type="InterPro" id="IPR000847">
    <property type="entry name" value="LysR_HTH_N"/>
</dbReference>
<accession>A0A0A7EMU7</accession>